<dbReference type="InterPro" id="IPR042203">
    <property type="entry name" value="Leu/Phe-tRNA_Trfase_C"/>
</dbReference>
<comment type="similarity">
    <text evidence="4">Belongs to the L/F-transferase family.</text>
</comment>
<dbReference type="GO" id="GO:0008914">
    <property type="term" value="F:leucyl-tRNA--protein transferase activity"/>
    <property type="evidence" value="ECO:0007669"/>
    <property type="project" value="UniProtKB-UniRule"/>
</dbReference>
<evidence type="ECO:0000256" key="2">
    <source>
        <dbReference type="ARBA" id="ARBA00022679"/>
    </source>
</evidence>
<dbReference type="GO" id="GO:0030163">
    <property type="term" value="P:protein catabolic process"/>
    <property type="evidence" value="ECO:0007669"/>
    <property type="project" value="UniProtKB-UniRule"/>
</dbReference>
<dbReference type="SUPFAM" id="SSF55729">
    <property type="entry name" value="Acyl-CoA N-acyltransferases (Nat)"/>
    <property type="match status" value="1"/>
</dbReference>
<keyword evidence="3 4" id="KW-0012">Acyltransferase</keyword>
<comment type="caution">
    <text evidence="5">The sequence shown here is derived from an EMBL/GenBank/DDBJ whole genome shotgun (WGS) entry which is preliminary data.</text>
</comment>
<dbReference type="NCBIfam" id="TIGR00667">
    <property type="entry name" value="aat"/>
    <property type="match status" value="1"/>
</dbReference>
<dbReference type="EMBL" id="MQWD01000001">
    <property type="protein sequence ID" value="PAP76881.1"/>
    <property type="molecule type" value="Genomic_DNA"/>
</dbReference>
<dbReference type="AlphaFoldDB" id="A0A271J052"/>
<dbReference type="HAMAP" id="MF_00688">
    <property type="entry name" value="Leu_Phe_trans"/>
    <property type="match status" value="1"/>
</dbReference>
<evidence type="ECO:0000313" key="6">
    <source>
        <dbReference type="Proteomes" id="UP000216339"/>
    </source>
</evidence>
<dbReference type="PANTHER" id="PTHR30098:SF2">
    <property type="entry name" value="LEUCYL_PHENYLALANYL-TRNA--PROTEIN TRANSFERASE"/>
    <property type="match status" value="1"/>
</dbReference>
<comment type="catalytic activity">
    <reaction evidence="4">
        <text>L-phenylalanyl-tRNA(Phe) + an N-terminal L-alpha-aminoacyl-[protein] = an N-terminal L-phenylalanyl-L-alpha-aminoacyl-[protein] + tRNA(Phe)</text>
        <dbReference type="Rhea" id="RHEA:43632"/>
        <dbReference type="Rhea" id="RHEA-COMP:9668"/>
        <dbReference type="Rhea" id="RHEA-COMP:9699"/>
        <dbReference type="Rhea" id="RHEA-COMP:10636"/>
        <dbReference type="Rhea" id="RHEA-COMP:10637"/>
        <dbReference type="ChEBI" id="CHEBI:78442"/>
        <dbReference type="ChEBI" id="CHEBI:78531"/>
        <dbReference type="ChEBI" id="CHEBI:78597"/>
        <dbReference type="ChEBI" id="CHEBI:83561"/>
        <dbReference type="EC" id="2.3.2.6"/>
    </reaction>
</comment>
<evidence type="ECO:0000313" key="5">
    <source>
        <dbReference type="EMBL" id="PAP76881.1"/>
    </source>
</evidence>
<comment type="subcellular location">
    <subcellularLocation>
        <location evidence="4">Cytoplasm</location>
    </subcellularLocation>
</comment>
<keyword evidence="6" id="KW-1185">Reference proteome</keyword>
<dbReference type="Gene3D" id="3.40.630.70">
    <property type="entry name" value="Leucyl/phenylalanyl-tRNA-protein transferase, C-terminal domain"/>
    <property type="match status" value="1"/>
</dbReference>
<dbReference type="Proteomes" id="UP000216339">
    <property type="component" value="Unassembled WGS sequence"/>
</dbReference>
<dbReference type="InterPro" id="IPR042221">
    <property type="entry name" value="Leu/Phe-tRNA_Trfase_N"/>
</dbReference>
<comment type="catalytic activity">
    <reaction evidence="4">
        <text>N-terminal L-lysyl-[protein] + L-leucyl-tRNA(Leu) = N-terminal L-leucyl-L-lysyl-[protein] + tRNA(Leu) + H(+)</text>
        <dbReference type="Rhea" id="RHEA:12340"/>
        <dbReference type="Rhea" id="RHEA-COMP:9613"/>
        <dbReference type="Rhea" id="RHEA-COMP:9622"/>
        <dbReference type="Rhea" id="RHEA-COMP:12670"/>
        <dbReference type="Rhea" id="RHEA-COMP:12671"/>
        <dbReference type="ChEBI" id="CHEBI:15378"/>
        <dbReference type="ChEBI" id="CHEBI:65249"/>
        <dbReference type="ChEBI" id="CHEBI:78442"/>
        <dbReference type="ChEBI" id="CHEBI:78494"/>
        <dbReference type="ChEBI" id="CHEBI:133043"/>
        <dbReference type="EC" id="2.3.2.6"/>
    </reaction>
</comment>
<dbReference type="EC" id="2.3.2.6" evidence="4"/>
<dbReference type="Gene3D" id="3.30.70.3550">
    <property type="entry name" value="Leucyl/phenylalanyl-tRNA-protein transferase, N-terminal domain"/>
    <property type="match status" value="1"/>
</dbReference>
<organism evidence="5 6">
    <name type="scientific">Rubrivirga marina</name>
    <dbReference type="NCBI Taxonomy" id="1196024"/>
    <lineage>
        <taxon>Bacteria</taxon>
        <taxon>Pseudomonadati</taxon>
        <taxon>Rhodothermota</taxon>
        <taxon>Rhodothermia</taxon>
        <taxon>Rhodothermales</taxon>
        <taxon>Rubricoccaceae</taxon>
        <taxon>Rubrivirga</taxon>
    </lineage>
</organism>
<evidence type="ECO:0000256" key="1">
    <source>
        <dbReference type="ARBA" id="ARBA00022490"/>
    </source>
</evidence>
<dbReference type="Pfam" id="PF03588">
    <property type="entry name" value="Leu_Phe_trans"/>
    <property type="match status" value="1"/>
</dbReference>
<comment type="function">
    <text evidence="4">Functions in the N-end rule pathway of protein degradation where it conjugates Leu, Phe and, less efficiently, Met from aminoacyl-tRNAs to the N-termini of proteins containing an N-terminal arginine or lysine.</text>
</comment>
<name>A0A271J052_9BACT</name>
<reference evidence="5 6" key="1">
    <citation type="submission" date="2016-11" db="EMBL/GenBank/DDBJ databases">
        <title>Study of marine rhodopsin-containing bacteria.</title>
        <authorList>
            <person name="Yoshizawa S."/>
            <person name="Kumagai Y."/>
            <person name="Kogure K."/>
        </authorList>
    </citation>
    <scope>NUCLEOTIDE SEQUENCE [LARGE SCALE GENOMIC DNA]</scope>
    <source>
        <strain evidence="5 6">SAORIC-28</strain>
    </source>
</reference>
<dbReference type="RefSeq" id="WP_218830470.1">
    <property type="nucleotide sequence ID" value="NZ_MQWD01000001.1"/>
</dbReference>
<evidence type="ECO:0000256" key="3">
    <source>
        <dbReference type="ARBA" id="ARBA00023315"/>
    </source>
</evidence>
<accession>A0A271J052</accession>
<sequence>MRRARRVPCHRLREPILTPDLLLAAYQIGVFPMADADGSIAWYAPDPRAVLPLDAFHVPKTLAKTVRRGEFEVVVDRDFEGTMRACGAPAPDRPETWISEEMVEAYVALHDLGYAHSVECWQDGAFAGGLYGVALRGAFFGESMVTRVRDASKVALVHLVERLRAGGYQLLDTQMATPHLERFGVVEIPRETFERRLGLALAAEADWAAIERTEGADR</sequence>
<dbReference type="PANTHER" id="PTHR30098">
    <property type="entry name" value="LEUCYL/PHENYLALANYL-TRNA--PROTEIN TRANSFERASE"/>
    <property type="match status" value="1"/>
</dbReference>
<keyword evidence="2 4" id="KW-0808">Transferase</keyword>
<protein>
    <recommendedName>
        <fullName evidence="4">Leucyl/phenylalanyl-tRNA--protein transferase</fullName>
        <ecNumber evidence="4">2.3.2.6</ecNumber>
    </recommendedName>
    <alternativeName>
        <fullName evidence="4">L/F-transferase</fullName>
    </alternativeName>
    <alternativeName>
        <fullName evidence="4">Leucyltransferase</fullName>
    </alternativeName>
    <alternativeName>
        <fullName evidence="4">Phenyalanyltransferase</fullName>
    </alternativeName>
</protein>
<dbReference type="InterPro" id="IPR004616">
    <property type="entry name" value="Leu/Phe-tRNA_Trfase"/>
</dbReference>
<dbReference type="InterPro" id="IPR016181">
    <property type="entry name" value="Acyl_CoA_acyltransferase"/>
</dbReference>
<comment type="catalytic activity">
    <reaction evidence="4">
        <text>N-terminal L-arginyl-[protein] + L-leucyl-tRNA(Leu) = N-terminal L-leucyl-L-arginyl-[protein] + tRNA(Leu) + H(+)</text>
        <dbReference type="Rhea" id="RHEA:50416"/>
        <dbReference type="Rhea" id="RHEA-COMP:9613"/>
        <dbReference type="Rhea" id="RHEA-COMP:9622"/>
        <dbReference type="Rhea" id="RHEA-COMP:12672"/>
        <dbReference type="Rhea" id="RHEA-COMP:12673"/>
        <dbReference type="ChEBI" id="CHEBI:15378"/>
        <dbReference type="ChEBI" id="CHEBI:64719"/>
        <dbReference type="ChEBI" id="CHEBI:78442"/>
        <dbReference type="ChEBI" id="CHEBI:78494"/>
        <dbReference type="ChEBI" id="CHEBI:133044"/>
        <dbReference type="EC" id="2.3.2.6"/>
    </reaction>
</comment>
<dbReference type="GO" id="GO:0005737">
    <property type="term" value="C:cytoplasm"/>
    <property type="evidence" value="ECO:0007669"/>
    <property type="project" value="UniProtKB-SubCell"/>
</dbReference>
<gene>
    <name evidence="4" type="primary">aat</name>
    <name evidence="5" type="ORF">BSZ37_10770</name>
</gene>
<proteinExistence type="inferred from homology"/>
<evidence type="ECO:0000256" key="4">
    <source>
        <dbReference type="HAMAP-Rule" id="MF_00688"/>
    </source>
</evidence>
<keyword evidence="1 4" id="KW-0963">Cytoplasm</keyword>